<sequence>MLILYCLYEVIGLVCAGIVLRTAPDLDSGVAVKRIVLALAVIVLWPGWLALSMAHRSRWGRKLIDRWVFGRWAFGKRRRDA</sequence>
<evidence type="ECO:0000256" key="1">
    <source>
        <dbReference type="SAM" id="Phobius"/>
    </source>
</evidence>
<keyword evidence="1" id="KW-0472">Membrane</keyword>
<reference evidence="3" key="1">
    <citation type="submission" date="2016-10" db="EMBL/GenBank/DDBJ databases">
        <authorList>
            <person name="Varghese N."/>
            <person name="Submissions S."/>
        </authorList>
    </citation>
    <scope>NUCLEOTIDE SEQUENCE [LARGE SCALE GENOMIC DNA]</scope>
    <source>
        <strain evidence="3">IBRC-M 10655</strain>
    </source>
</reference>
<organism evidence="2 3">
    <name type="scientific">Actinokineospora alba</name>
    <dbReference type="NCBI Taxonomy" id="504798"/>
    <lineage>
        <taxon>Bacteria</taxon>
        <taxon>Bacillati</taxon>
        <taxon>Actinomycetota</taxon>
        <taxon>Actinomycetes</taxon>
        <taxon>Pseudonocardiales</taxon>
        <taxon>Pseudonocardiaceae</taxon>
        <taxon>Actinokineospora</taxon>
    </lineage>
</organism>
<dbReference type="Proteomes" id="UP000199651">
    <property type="component" value="Unassembled WGS sequence"/>
</dbReference>
<name>A0A1H0LAV1_9PSEU</name>
<proteinExistence type="predicted"/>
<gene>
    <name evidence="2" type="ORF">SAMN05192558_10477</name>
</gene>
<protein>
    <submittedName>
        <fullName evidence="2">Uncharacterized protein</fullName>
    </submittedName>
</protein>
<keyword evidence="3" id="KW-1185">Reference proteome</keyword>
<dbReference type="EMBL" id="FNJB01000004">
    <property type="protein sequence ID" value="SDO65374.1"/>
    <property type="molecule type" value="Genomic_DNA"/>
</dbReference>
<feature type="transmembrane region" description="Helical" evidence="1">
    <location>
        <begin position="35"/>
        <end position="54"/>
    </location>
</feature>
<evidence type="ECO:0000313" key="3">
    <source>
        <dbReference type="Proteomes" id="UP000199651"/>
    </source>
</evidence>
<keyword evidence="1" id="KW-1133">Transmembrane helix</keyword>
<dbReference type="AlphaFoldDB" id="A0A1H0LAV1"/>
<evidence type="ECO:0000313" key="2">
    <source>
        <dbReference type="EMBL" id="SDO65374.1"/>
    </source>
</evidence>
<feature type="transmembrane region" description="Helical" evidence="1">
    <location>
        <begin position="5"/>
        <end position="23"/>
    </location>
</feature>
<dbReference type="STRING" id="504798.SAMN05421871_109220"/>
<keyword evidence="1" id="KW-0812">Transmembrane</keyword>
<accession>A0A1H0LAV1</accession>